<dbReference type="InterPro" id="IPR017767">
    <property type="entry name" value="PC-PLC"/>
</dbReference>
<dbReference type="InterPro" id="IPR006311">
    <property type="entry name" value="TAT_signal"/>
</dbReference>
<dbReference type="RefSeq" id="WP_310325744.1">
    <property type="nucleotide sequence ID" value="NZ_JAVDXV010000002.1"/>
</dbReference>
<dbReference type="InterPro" id="IPR007312">
    <property type="entry name" value="Phosphoesterase"/>
</dbReference>
<keyword evidence="3 6" id="KW-0378">Hydrolase</keyword>
<feature type="region of interest" description="Disordered" evidence="4">
    <location>
        <begin position="341"/>
        <end position="372"/>
    </location>
</feature>
<dbReference type="Proteomes" id="UP001180825">
    <property type="component" value="Unassembled WGS sequence"/>
</dbReference>
<accession>A0ABU2A3Z3</accession>
<protein>
    <recommendedName>
        <fullName evidence="2">phospholipase C</fullName>
        <ecNumber evidence="2">3.1.4.3</ecNumber>
    </recommendedName>
</protein>
<sequence>MTSPTRRHLLQAAAATTLLPAAVRRALAIPAARGSGSIQDVQHVVILMQENRSFDHYFGTLRGVRGFGDRFTIPLPGGQSVWEQHNGRRTVLPYHLDGRSGNAQCALELPHSWPDAQAAWNGGRMQRWPVFKTDASMAYYREAELPVQFALANAFTLCDAYHCSLQGGTNPNRLFLFTGTNDPEGTGGGPVVDNSVDGLGPVEAGFRWTTYAERLQAAGVSWCVYQDMDDNFGDNPLVTFRTFRAAHAGGGGPLMKGMSSTLQGASLDGLRRDVLAGRLPQVSWVVAPAEYSEHPGPSTPVQGGWYAEQVLDALTADPAVWSRTVLLLMFDENDAFFDHMPPPAAPSRRADGSLAGKSTVDDRAERHRDGQVYGPGPRVPLWVISPWSRGGWVNSEVFDHTSVIRFLEARFGVAEPNISPWRRAVFGDLTSCFDFAAPDAQPPALRPQTKAWADTQRARQRAQPAIEVPTAARQRLPQQAAGVRPSRALPYRLDVDLRTDAADGAVTLEFINSGSAGAVFQVYDRLHLDALPRRYTVEAGKRLQDVWQPTASDRTAYDLWLLGPNGFHRRFSGRLQPEPAGPGPDVALAIEGTQLIFTLRNDGDAACEFEIRQNSYRRAKLRRAVPAGMAVEWRWDVGVDGHWYDLVVSAAGLERRYAGRVETGRHGISDPAMVLAWPKQRSGPT</sequence>
<evidence type="ECO:0000259" key="5">
    <source>
        <dbReference type="Pfam" id="PF05506"/>
    </source>
</evidence>
<dbReference type="CDD" id="cd16014">
    <property type="entry name" value="PLC"/>
    <property type="match status" value="1"/>
</dbReference>
<comment type="caution">
    <text evidence="6">The sequence shown here is derived from an EMBL/GenBank/DDBJ whole genome shotgun (WGS) entry which is preliminary data.</text>
</comment>
<comment type="similarity">
    <text evidence="1">Belongs to the bacterial phospholipase C family.</text>
</comment>
<gene>
    <name evidence="6" type="ORF">J2X21_001031</name>
</gene>
<evidence type="ECO:0000313" key="6">
    <source>
        <dbReference type="EMBL" id="MDR7331905.1"/>
    </source>
</evidence>
<evidence type="ECO:0000256" key="1">
    <source>
        <dbReference type="ARBA" id="ARBA00009717"/>
    </source>
</evidence>
<reference evidence="6 7" key="1">
    <citation type="submission" date="2023-07" db="EMBL/GenBank/DDBJ databases">
        <title>Sorghum-associated microbial communities from plants grown in Nebraska, USA.</title>
        <authorList>
            <person name="Schachtman D."/>
        </authorList>
    </citation>
    <scope>NUCLEOTIDE SEQUENCE [LARGE SCALE GENOMIC DNA]</scope>
    <source>
        <strain evidence="6 7">BE316</strain>
    </source>
</reference>
<dbReference type="PANTHER" id="PTHR31956">
    <property type="entry name" value="NON-SPECIFIC PHOSPHOLIPASE C4-RELATED"/>
    <property type="match status" value="1"/>
</dbReference>
<name>A0ABU2A3Z3_9BURK</name>
<dbReference type="Pfam" id="PF04185">
    <property type="entry name" value="Phosphoesterase"/>
    <property type="match status" value="1"/>
</dbReference>
<dbReference type="GO" id="GO:0034480">
    <property type="term" value="F:phosphatidylcholine phospholipase C activity"/>
    <property type="evidence" value="ECO:0007669"/>
    <property type="project" value="UniProtKB-EC"/>
</dbReference>
<feature type="domain" description="Bacterial phospholipase C C-terminal" evidence="5">
    <location>
        <begin position="485"/>
        <end position="574"/>
    </location>
</feature>
<dbReference type="PROSITE" id="PS51318">
    <property type="entry name" value="TAT"/>
    <property type="match status" value="1"/>
</dbReference>
<organism evidence="6 7">
    <name type="scientific">Roseateles asaccharophilus</name>
    <dbReference type="NCBI Taxonomy" id="582607"/>
    <lineage>
        <taxon>Bacteria</taxon>
        <taxon>Pseudomonadati</taxon>
        <taxon>Pseudomonadota</taxon>
        <taxon>Betaproteobacteria</taxon>
        <taxon>Burkholderiales</taxon>
        <taxon>Sphaerotilaceae</taxon>
        <taxon>Roseateles</taxon>
    </lineage>
</organism>
<dbReference type="Pfam" id="PF05506">
    <property type="entry name" value="PLipase_C_C"/>
    <property type="match status" value="2"/>
</dbReference>
<dbReference type="InterPro" id="IPR008475">
    <property type="entry name" value="PLipase_C_C"/>
</dbReference>
<dbReference type="EC" id="3.1.4.3" evidence="2"/>
<feature type="domain" description="Bacterial phospholipase C C-terminal" evidence="5">
    <location>
        <begin position="593"/>
        <end position="660"/>
    </location>
</feature>
<evidence type="ECO:0000256" key="4">
    <source>
        <dbReference type="SAM" id="MobiDB-lite"/>
    </source>
</evidence>
<evidence type="ECO:0000256" key="3">
    <source>
        <dbReference type="ARBA" id="ARBA00022801"/>
    </source>
</evidence>
<evidence type="ECO:0000256" key="2">
    <source>
        <dbReference type="ARBA" id="ARBA00012018"/>
    </source>
</evidence>
<feature type="compositionally biased region" description="Basic and acidic residues" evidence="4">
    <location>
        <begin position="359"/>
        <end position="370"/>
    </location>
</feature>
<dbReference type="Gene3D" id="3.40.720.10">
    <property type="entry name" value="Alkaline Phosphatase, subunit A"/>
    <property type="match status" value="2"/>
</dbReference>
<dbReference type="NCBIfam" id="TIGR03396">
    <property type="entry name" value="PC_PLC"/>
    <property type="match status" value="1"/>
</dbReference>
<evidence type="ECO:0000313" key="7">
    <source>
        <dbReference type="Proteomes" id="UP001180825"/>
    </source>
</evidence>
<keyword evidence="7" id="KW-1185">Reference proteome</keyword>
<dbReference type="InterPro" id="IPR017850">
    <property type="entry name" value="Alkaline_phosphatase_core_sf"/>
</dbReference>
<dbReference type="PANTHER" id="PTHR31956:SF36">
    <property type="entry name" value="NON-HEMOLYTIC PHOSPHOLIPASE C"/>
    <property type="match status" value="1"/>
</dbReference>
<proteinExistence type="inferred from homology"/>
<dbReference type="EMBL" id="JAVDXV010000002">
    <property type="protein sequence ID" value="MDR7331905.1"/>
    <property type="molecule type" value="Genomic_DNA"/>
</dbReference>